<dbReference type="GO" id="GO:0005543">
    <property type="term" value="F:phospholipid binding"/>
    <property type="evidence" value="ECO:0007669"/>
    <property type="project" value="TreeGrafter"/>
</dbReference>
<evidence type="ECO:0000313" key="4">
    <source>
        <dbReference type="Proteomes" id="UP001166286"/>
    </source>
</evidence>
<accession>A0AA39QU98</accession>
<dbReference type="InterPro" id="IPR013809">
    <property type="entry name" value="ENTH"/>
</dbReference>
<dbReference type="Pfam" id="PF01417">
    <property type="entry name" value="ENTH"/>
    <property type="match status" value="1"/>
</dbReference>
<name>A0AA39QU98_9LECA</name>
<dbReference type="AlphaFoldDB" id="A0AA39QU98"/>
<feature type="compositionally biased region" description="Polar residues" evidence="1">
    <location>
        <begin position="408"/>
        <end position="461"/>
    </location>
</feature>
<feature type="compositionally biased region" description="Polar residues" evidence="1">
    <location>
        <begin position="519"/>
        <end position="533"/>
    </location>
</feature>
<dbReference type="PANTHER" id="PTHR12276">
    <property type="entry name" value="EPSIN/ENT-RELATED"/>
    <property type="match status" value="1"/>
</dbReference>
<evidence type="ECO:0000313" key="3">
    <source>
        <dbReference type="EMBL" id="KAK0509298.1"/>
    </source>
</evidence>
<gene>
    <name evidence="3" type="ORF">JMJ35_008669</name>
</gene>
<dbReference type="GO" id="GO:0005886">
    <property type="term" value="C:plasma membrane"/>
    <property type="evidence" value="ECO:0007669"/>
    <property type="project" value="TreeGrafter"/>
</dbReference>
<dbReference type="EMBL" id="JAFEKC020000019">
    <property type="protein sequence ID" value="KAK0509298.1"/>
    <property type="molecule type" value="Genomic_DNA"/>
</dbReference>
<dbReference type="SUPFAM" id="SSF48464">
    <property type="entry name" value="ENTH/VHS domain"/>
    <property type="match status" value="1"/>
</dbReference>
<protein>
    <recommendedName>
        <fullName evidence="2">ENTH domain-containing protein</fullName>
    </recommendedName>
</protein>
<organism evidence="3 4">
    <name type="scientific">Cladonia borealis</name>
    <dbReference type="NCBI Taxonomy" id="184061"/>
    <lineage>
        <taxon>Eukaryota</taxon>
        <taxon>Fungi</taxon>
        <taxon>Dikarya</taxon>
        <taxon>Ascomycota</taxon>
        <taxon>Pezizomycotina</taxon>
        <taxon>Lecanoromycetes</taxon>
        <taxon>OSLEUM clade</taxon>
        <taxon>Lecanoromycetidae</taxon>
        <taxon>Lecanorales</taxon>
        <taxon>Lecanorineae</taxon>
        <taxon>Cladoniaceae</taxon>
        <taxon>Cladonia</taxon>
    </lineage>
</organism>
<proteinExistence type="predicted"/>
<feature type="compositionally biased region" description="Polar residues" evidence="1">
    <location>
        <begin position="291"/>
        <end position="309"/>
    </location>
</feature>
<evidence type="ECO:0000259" key="2">
    <source>
        <dbReference type="PROSITE" id="PS50942"/>
    </source>
</evidence>
<dbReference type="SMART" id="SM00273">
    <property type="entry name" value="ENTH"/>
    <property type="match status" value="1"/>
</dbReference>
<dbReference type="GO" id="GO:0030125">
    <property type="term" value="C:clathrin vesicle coat"/>
    <property type="evidence" value="ECO:0007669"/>
    <property type="project" value="TreeGrafter"/>
</dbReference>
<dbReference type="InterPro" id="IPR008942">
    <property type="entry name" value="ENTH_VHS"/>
</dbReference>
<dbReference type="GO" id="GO:0005829">
    <property type="term" value="C:cytosol"/>
    <property type="evidence" value="ECO:0007669"/>
    <property type="project" value="GOC"/>
</dbReference>
<sequence length="544" mass="57326">MDLNSIKDQVSNLTLYDLKAGVRKVQNAVMNYTEMEAKVREATNNEPWGASSSLMQEIANGTHSYQLLNEIMPMIYKRFTEKAAEEWRQIYKGLQLLEFLIKNGSERVIDDARSHLSLLKMLRQFHYIDQNGKDQGINVRNRSKELAELLGDVDRIRSERKKARINRNKFGGVEGGAMSGGTSGGSRYGGFGNEDSGSYGGYSGGVYGDGGGFGGNTSGFQDSSRKDRFEEYDEYDDGATTSPPPRKSETTATSSKAKAAEPPKPKEPEIDILGFDDDIPPETPPKEFGSSPKQAVSSSLGNGLGSMQASGADDDEFDDFQSATPTVTTTSHPSIHNLPSPITTSTATGTQYAAPKPVAPSQGANLNDLVGFNSISPAPSATSSMASPPASNYNISSPPASAFASPSLMQTHQSNQVPRPTGYQAATPNYFTSVQVPTPASQSSSALGGKPSTTPTNSFSKPPTKPSASGGDAFGSLWSAASANAGIKTTSTPANSGPNLASMQKQKAAAGIWGAPAASSTTAPMQPMQNNGQKNGGALDDLLG</sequence>
<feature type="domain" description="ENTH" evidence="2">
    <location>
        <begin position="27"/>
        <end position="160"/>
    </location>
</feature>
<dbReference type="GO" id="GO:0006897">
    <property type="term" value="P:endocytosis"/>
    <property type="evidence" value="ECO:0007669"/>
    <property type="project" value="TreeGrafter"/>
</dbReference>
<evidence type="ECO:0000256" key="1">
    <source>
        <dbReference type="SAM" id="MobiDB-lite"/>
    </source>
</evidence>
<dbReference type="PROSITE" id="PS50942">
    <property type="entry name" value="ENTH"/>
    <property type="match status" value="1"/>
</dbReference>
<feature type="compositionally biased region" description="Polar residues" evidence="1">
    <location>
        <begin position="489"/>
        <end position="505"/>
    </location>
</feature>
<feature type="compositionally biased region" description="Polar residues" evidence="1">
    <location>
        <begin position="321"/>
        <end position="334"/>
    </location>
</feature>
<dbReference type="GO" id="GO:0030276">
    <property type="term" value="F:clathrin binding"/>
    <property type="evidence" value="ECO:0007669"/>
    <property type="project" value="TreeGrafter"/>
</dbReference>
<dbReference type="GO" id="GO:0005768">
    <property type="term" value="C:endosome"/>
    <property type="evidence" value="ECO:0007669"/>
    <property type="project" value="TreeGrafter"/>
</dbReference>
<dbReference type="CDD" id="cd16992">
    <property type="entry name" value="ENTH_Ent3"/>
    <property type="match status" value="1"/>
</dbReference>
<reference evidence="3" key="1">
    <citation type="submission" date="2023-03" db="EMBL/GenBank/DDBJ databases">
        <title>Complete genome of Cladonia borealis.</title>
        <authorList>
            <person name="Park H."/>
        </authorList>
    </citation>
    <scope>NUCLEOTIDE SEQUENCE</scope>
    <source>
        <strain evidence="3">ANT050790</strain>
    </source>
</reference>
<feature type="region of interest" description="Disordered" evidence="1">
    <location>
        <begin position="233"/>
        <end position="473"/>
    </location>
</feature>
<feature type="compositionally biased region" description="Basic and acidic residues" evidence="1">
    <location>
        <begin position="258"/>
        <end position="269"/>
    </location>
</feature>
<keyword evidence="4" id="KW-1185">Reference proteome</keyword>
<dbReference type="Gene3D" id="1.25.40.90">
    <property type="match status" value="1"/>
</dbReference>
<feature type="compositionally biased region" description="Polar residues" evidence="1">
    <location>
        <begin position="340"/>
        <end position="351"/>
    </location>
</feature>
<dbReference type="GO" id="GO:0006895">
    <property type="term" value="P:Golgi to endosome transport"/>
    <property type="evidence" value="ECO:0007669"/>
    <property type="project" value="TreeGrafter"/>
</dbReference>
<dbReference type="PANTHER" id="PTHR12276:SF45">
    <property type="entry name" value="CLATHRIN INTERACTOR 1"/>
    <property type="match status" value="1"/>
</dbReference>
<dbReference type="FunFam" id="1.25.40.90:FF:000006">
    <property type="entry name" value="Clathrin interactor 1"/>
    <property type="match status" value="1"/>
</dbReference>
<feature type="compositionally biased region" description="Low complexity" evidence="1">
    <location>
        <begin position="374"/>
        <end position="407"/>
    </location>
</feature>
<feature type="region of interest" description="Disordered" evidence="1">
    <location>
        <begin position="489"/>
        <end position="544"/>
    </location>
</feature>
<comment type="caution">
    <text evidence="3">The sequence shown here is derived from an EMBL/GenBank/DDBJ whole genome shotgun (WGS) entry which is preliminary data.</text>
</comment>
<dbReference type="Proteomes" id="UP001166286">
    <property type="component" value="Unassembled WGS sequence"/>
</dbReference>
<feature type="compositionally biased region" description="Low complexity" evidence="1">
    <location>
        <begin position="508"/>
        <end position="518"/>
    </location>
</feature>